<accession>A0A401TIH3</accession>
<dbReference type="InterPro" id="IPR001064">
    <property type="entry name" value="Beta/gamma_crystallin"/>
</dbReference>
<dbReference type="PROSITE" id="PS50915">
    <property type="entry name" value="CRYSTALLIN_BETA_GAMMA"/>
    <property type="match status" value="1"/>
</dbReference>
<keyword evidence="2" id="KW-0677">Repeat</keyword>
<dbReference type="SUPFAM" id="SSF49695">
    <property type="entry name" value="gamma-Crystallin-like"/>
    <property type="match status" value="2"/>
</dbReference>
<gene>
    <name evidence="4" type="ORF">chiPu_0026046</name>
</gene>
<comment type="similarity">
    <text evidence="1">Belongs to the beta/gamma-crystallin family.</text>
</comment>
<reference evidence="4 5" key="1">
    <citation type="journal article" date="2018" name="Nat. Ecol. Evol.">
        <title>Shark genomes provide insights into elasmobranch evolution and the origin of vertebrates.</title>
        <authorList>
            <person name="Hara Y"/>
            <person name="Yamaguchi K"/>
            <person name="Onimaru K"/>
            <person name="Kadota M"/>
            <person name="Koyanagi M"/>
            <person name="Keeley SD"/>
            <person name="Tatsumi K"/>
            <person name="Tanaka K"/>
            <person name="Motone F"/>
            <person name="Kageyama Y"/>
            <person name="Nozu R"/>
            <person name="Adachi N"/>
            <person name="Nishimura O"/>
            <person name="Nakagawa R"/>
            <person name="Tanegashima C"/>
            <person name="Kiyatake I"/>
            <person name="Matsumoto R"/>
            <person name="Murakumo K"/>
            <person name="Nishida K"/>
            <person name="Terakita A"/>
            <person name="Kuratani S"/>
            <person name="Sato K"/>
            <person name="Hyodo S Kuraku.S."/>
        </authorList>
    </citation>
    <scope>NUCLEOTIDE SEQUENCE [LARGE SCALE GENOMIC DNA]</scope>
</reference>
<name>A0A401TIH3_CHIPU</name>
<feature type="domain" description="Beta/gamma crystallin 'Greek key'" evidence="3">
    <location>
        <begin position="21"/>
        <end position="61"/>
    </location>
</feature>
<keyword evidence="5" id="KW-1185">Reference proteome</keyword>
<dbReference type="OrthoDB" id="8603363at2759"/>
<evidence type="ECO:0000256" key="2">
    <source>
        <dbReference type="ARBA" id="ARBA00022737"/>
    </source>
</evidence>
<evidence type="ECO:0000259" key="3">
    <source>
        <dbReference type="PROSITE" id="PS50915"/>
    </source>
</evidence>
<feature type="non-terminal residue" evidence="4">
    <location>
        <position position="1"/>
    </location>
</feature>
<evidence type="ECO:0000313" key="4">
    <source>
        <dbReference type="EMBL" id="GCC42449.1"/>
    </source>
</evidence>
<sequence>RTQSCTTIHRSYPCDLNVSSSHLVLYDGVDFGGLSLLLETAEPNLAIRAFANATVSLKVSGAPWYCCMVPDCADGVIEVFEEGCYPNLGRLSNVIAAAWPVLERLEDPLIRVYTDTGMAGTQRNFSREVNLAYSDVDNEVSSHEVVEGVWLLSSDGGNRGFKRLARQGQVLDYSVYGLSSFNDMLSYLCPLTQGQPVVVGVRLDCAQAQSRVGREVLDVLMVNNTSPVEQQLTVTHHVRSELGVSESFTFSQHTVLRQGVTFGVSVHHFHWGFFAALSSELRLDLEQGFRVEKGVTESWSRQVAREVEVRALVPPNATVSATILLQEKTYLVPVVLSVRLGFQVVEERANFTCVDRTYTTVEYEVRT</sequence>
<dbReference type="SUPFAM" id="SSF56973">
    <property type="entry name" value="Aerolisin/ETX pore-forming domain"/>
    <property type="match status" value="1"/>
</dbReference>
<evidence type="ECO:0000313" key="5">
    <source>
        <dbReference type="Proteomes" id="UP000287033"/>
    </source>
</evidence>
<dbReference type="InterPro" id="IPR011024">
    <property type="entry name" value="G_crystallin-like"/>
</dbReference>
<dbReference type="EMBL" id="BEZZ01071107">
    <property type="protein sequence ID" value="GCC42449.1"/>
    <property type="molecule type" value="Genomic_DNA"/>
</dbReference>
<protein>
    <recommendedName>
        <fullName evidence="3">Beta/gamma crystallin 'Greek key' domain-containing protein</fullName>
    </recommendedName>
</protein>
<dbReference type="AlphaFoldDB" id="A0A401TIH3"/>
<organism evidence="4 5">
    <name type="scientific">Chiloscyllium punctatum</name>
    <name type="common">Brownbanded bambooshark</name>
    <name type="synonym">Hemiscyllium punctatum</name>
    <dbReference type="NCBI Taxonomy" id="137246"/>
    <lineage>
        <taxon>Eukaryota</taxon>
        <taxon>Metazoa</taxon>
        <taxon>Chordata</taxon>
        <taxon>Craniata</taxon>
        <taxon>Vertebrata</taxon>
        <taxon>Chondrichthyes</taxon>
        <taxon>Elasmobranchii</taxon>
        <taxon>Galeomorphii</taxon>
        <taxon>Galeoidea</taxon>
        <taxon>Orectolobiformes</taxon>
        <taxon>Hemiscylliidae</taxon>
        <taxon>Chiloscyllium</taxon>
    </lineage>
</organism>
<comment type="caution">
    <text evidence="4">The sequence shown here is derived from an EMBL/GenBank/DDBJ whole genome shotgun (WGS) entry which is preliminary data.</text>
</comment>
<proteinExistence type="inferred from homology"/>
<evidence type="ECO:0000256" key="1">
    <source>
        <dbReference type="ARBA" id="ARBA00009646"/>
    </source>
</evidence>
<dbReference type="OMA" id="RCVSGRT"/>
<dbReference type="Gene3D" id="2.60.20.10">
    <property type="entry name" value="Crystallins"/>
    <property type="match status" value="2"/>
</dbReference>
<dbReference type="Gene3D" id="2.170.15.10">
    <property type="entry name" value="Proaerolysin, chain A, domain 3"/>
    <property type="match status" value="1"/>
</dbReference>
<dbReference type="Proteomes" id="UP000287033">
    <property type="component" value="Unassembled WGS sequence"/>
</dbReference>